<dbReference type="RefSeq" id="XP_002174840.1">
    <property type="nucleotide sequence ID" value="XM_002174804.2"/>
</dbReference>
<dbReference type="SMART" id="SM00036">
    <property type="entry name" value="CNH"/>
    <property type="match status" value="1"/>
</dbReference>
<evidence type="ECO:0000256" key="3">
    <source>
        <dbReference type="SAM" id="MobiDB-lite"/>
    </source>
</evidence>
<dbReference type="PROSITE" id="PS50003">
    <property type="entry name" value="PH_DOMAIN"/>
    <property type="match status" value="1"/>
</dbReference>
<evidence type="ECO:0000313" key="7">
    <source>
        <dbReference type="EMBL" id="EEB08547.1"/>
    </source>
</evidence>
<dbReference type="PROSITE" id="PS50010">
    <property type="entry name" value="DH_2"/>
    <property type="match status" value="1"/>
</dbReference>
<dbReference type="Proteomes" id="UP000001744">
    <property type="component" value="Unassembled WGS sequence"/>
</dbReference>
<dbReference type="InterPro" id="IPR001849">
    <property type="entry name" value="PH_domain"/>
</dbReference>
<dbReference type="InterPro" id="IPR036390">
    <property type="entry name" value="WH_DNA-bd_sf"/>
</dbReference>
<evidence type="ECO:0000259" key="5">
    <source>
        <dbReference type="PROSITE" id="PS50010"/>
    </source>
</evidence>
<dbReference type="EMBL" id="KE651167">
    <property type="protein sequence ID" value="EEB08547.1"/>
    <property type="molecule type" value="Genomic_DNA"/>
</dbReference>
<dbReference type="GO" id="GO:0030866">
    <property type="term" value="P:cortical actin cytoskeleton organization"/>
    <property type="evidence" value="ECO:0007669"/>
    <property type="project" value="EnsemblFungi"/>
</dbReference>
<feature type="region of interest" description="Disordered" evidence="3">
    <location>
        <begin position="197"/>
        <end position="217"/>
    </location>
</feature>
<dbReference type="eggNOG" id="KOG4305">
    <property type="taxonomic scope" value="Eukaryota"/>
</dbReference>
<dbReference type="GO" id="GO:0009272">
    <property type="term" value="P:fungal-type cell wall biogenesis"/>
    <property type="evidence" value="ECO:0007669"/>
    <property type="project" value="EnsemblFungi"/>
</dbReference>
<dbReference type="Gene3D" id="1.10.10.10">
    <property type="entry name" value="Winged helix-like DNA-binding domain superfamily/Winged helix DNA-binding domain"/>
    <property type="match status" value="1"/>
</dbReference>
<feature type="region of interest" description="Disordered" evidence="3">
    <location>
        <begin position="226"/>
        <end position="245"/>
    </location>
</feature>
<dbReference type="VEuPathDB" id="FungiDB:SJAG_03705"/>
<dbReference type="FunFam" id="1.20.900.10:FF:000035">
    <property type="entry name" value="Rho guanyl nucleotide exchange factor"/>
    <property type="match status" value="1"/>
</dbReference>
<dbReference type="InterPro" id="IPR011993">
    <property type="entry name" value="PH-like_dom_sf"/>
</dbReference>
<dbReference type="GO" id="GO:0070273">
    <property type="term" value="F:phosphatidylinositol-4-phosphate binding"/>
    <property type="evidence" value="ECO:0007669"/>
    <property type="project" value="EnsemblFungi"/>
</dbReference>
<dbReference type="GO" id="GO:1902716">
    <property type="term" value="C:cell cortex of growing cell tip"/>
    <property type="evidence" value="ECO:0007669"/>
    <property type="project" value="EnsemblFungi"/>
</dbReference>
<dbReference type="GO" id="GO:0000935">
    <property type="term" value="C:division septum"/>
    <property type="evidence" value="ECO:0007669"/>
    <property type="project" value="EnsemblFungi"/>
</dbReference>
<feature type="domain" description="PH" evidence="4">
    <location>
        <begin position="798"/>
        <end position="930"/>
    </location>
</feature>
<dbReference type="PROSITE" id="PS50219">
    <property type="entry name" value="CNH"/>
    <property type="match status" value="1"/>
</dbReference>
<dbReference type="InterPro" id="IPR041675">
    <property type="entry name" value="PH_5"/>
</dbReference>
<feature type="domain" description="CNH" evidence="6">
    <location>
        <begin position="952"/>
        <end position="1250"/>
    </location>
</feature>
<dbReference type="Pfam" id="PF00780">
    <property type="entry name" value="CNH"/>
    <property type="match status" value="1"/>
</dbReference>
<dbReference type="SMART" id="SM00049">
    <property type="entry name" value="DEP"/>
    <property type="match status" value="1"/>
</dbReference>
<proteinExistence type="predicted"/>
<dbReference type="InterPro" id="IPR052233">
    <property type="entry name" value="Rho-type_GEFs"/>
</dbReference>
<sequence>MSYYSYEAPEHSDGNHAYKAIFGTTRRSVSHNYVNNTPPSEDPTSNNPPTVQRMLRKPLSAGTDNGLATAPNVCPPQFTGAPEQLMEAPFALPAPSSQPYASQRNARVFSPSLNSTEKSSEISIFSAAGTGHNYLNDFSPFDPSAGEFETGSYKHHSYTSSEASGPFIASKPNLNPFSNTAYTNRLSGESRSRLSNSSELYFDSPRDSSASSSTSPLGKVAAVPASVFQQPDPVPRTGSSVSATTTLNSQTVISSSPSRYNASLSDVPTEATITTSIPLSKFRPGFNTYQGSLGAARGSLDYQSTRNHSFDAATLSRIRGQRDQDGVPLSQSISSMSISSVPSKTAPVQKRKSELTTQLAPARSPRLRRHRAYPAILSDVAYDFISRLQLGDRIKNGVVYTNAFTGEHAVSVLLRITRTADRNLALLVGRALDAQKMFHDVTYDHRLRDSFREVYQLSDPAFNNGYIPSEVSSINEKGQLETQAETMNTERKLPIGVFTILTNCYSPTCVRSEPCYSATCPWRVEQQQRMYAKMRAKFQLELSQSSSVAFDDKEQKLWIYSVPKEIADSVSEREKKRQEVICEVIYTERDFVKDLEYLRDYWIKPLYASNCIPEAKKEKFIRTVFLNALEVHSVNSKLAEALTVRQNKEPVVQRVADIFLEFVPRFEPFIRYGAGQLYGKYEFETEKANNPAFAKFVYETERLKESRKLELNGYLTKPTTRLARYPLLLSAVLKYTDSENSDTQDIPKVIELIKEFLTRLNVESGKAENRFNLMQLNKQLLFKPGEHYELHLLDDNRQLIFKGPLKKKNAGSASFESSSDVHLFLFDNALLLVKPKTVSKRQFFKVHQRPMSLMFLRFSLIDDSGNKMPTSKKYLLQSPLKATAHIGRPANKMYPFNLQLLGKKGYEVTLYASTEVGRDKWQEHIERQQQAIFKKSQWFESTVVCRDFFSVSDRVNAIGVYDGGRRLLFGTDTGIYLSTRKPHSMILVQPIRILSLPNVSQLEVIEEYNLLLLLSDKVLYSYSLSWISTEVGQAPRKPKKISGHTSFFKVGICLGKVLVCIVKSSTLSTTIKVLEPVQQLARTSKQAGLKKLLAVSQDPLRVLKELYMPTESTSIHFLKNKLCVGCTRGFEVVSLDNLETQSLLDPADTSLEFVERRENIKPIAIYRMNGGEFLLCYSEFAFYVNRNGWRSRPTWFVVWEGCPQKFALSYPYILAFEPSFIEVRHVETAKLVHVITGYNIRLLADGRGKLGEGGEIFYATDERTENGDTSVICALQLVDKNLKLKTSNT</sequence>
<dbReference type="InterPro" id="IPR001180">
    <property type="entry name" value="CNH_dom"/>
</dbReference>
<organism evidence="7 9">
    <name type="scientific">Schizosaccharomyces japonicus (strain yFS275 / FY16936)</name>
    <name type="common">Fission yeast</name>
    <dbReference type="NCBI Taxonomy" id="402676"/>
    <lineage>
        <taxon>Eukaryota</taxon>
        <taxon>Fungi</taxon>
        <taxon>Dikarya</taxon>
        <taxon>Ascomycota</taxon>
        <taxon>Taphrinomycotina</taxon>
        <taxon>Schizosaccharomycetes</taxon>
        <taxon>Schizosaccharomycetales</taxon>
        <taxon>Schizosaccharomycetaceae</taxon>
        <taxon>Schizosaccharomyces</taxon>
    </lineage>
</organism>
<dbReference type="PANTHER" id="PTHR46572:SF2">
    <property type="entry name" value="RHO1 GDP-GTP EXCHANGE PROTEIN 1-RELATED"/>
    <property type="match status" value="1"/>
</dbReference>
<protein>
    <submittedName>
        <fullName evidence="7">Rho1 guanine nucleotide exchange factor 1</fullName>
    </submittedName>
</protein>
<dbReference type="CDD" id="cd00160">
    <property type="entry name" value="RhoGEF"/>
    <property type="match status" value="1"/>
</dbReference>
<dbReference type="GO" id="GO:0007264">
    <property type="term" value="P:small GTPase-mediated signal transduction"/>
    <property type="evidence" value="ECO:0000318"/>
    <property type="project" value="GO_Central"/>
</dbReference>
<dbReference type="InterPro" id="IPR035899">
    <property type="entry name" value="DBL_dom_sf"/>
</dbReference>
<dbReference type="Gene3D" id="2.30.29.30">
    <property type="entry name" value="Pleckstrin-homology domain (PH domain)/Phosphotyrosine-binding domain (PTB)"/>
    <property type="match status" value="1"/>
</dbReference>
<gene>
    <name evidence="8" type="primary">rgf1</name>
    <name evidence="7" type="ORF">SJAG_03705</name>
</gene>
<dbReference type="InterPro" id="IPR000219">
    <property type="entry name" value="DH_dom"/>
</dbReference>
<dbReference type="SUPFAM" id="SSF48065">
    <property type="entry name" value="DBL homology domain (DH-domain)"/>
    <property type="match status" value="1"/>
</dbReference>
<dbReference type="GO" id="GO:0051523">
    <property type="term" value="P:cell growth mode switching, monopolar to bipolar"/>
    <property type="evidence" value="ECO:0007669"/>
    <property type="project" value="EnsemblFungi"/>
</dbReference>
<dbReference type="InterPro" id="IPR036388">
    <property type="entry name" value="WH-like_DNA-bd_sf"/>
</dbReference>
<keyword evidence="2" id="KW-0344">Guanine-nucleotide releasing factor</keyword>
<reference evidence="7 9" key="1">
    <citation type="journal article" date="2011" name="Science">
        <title>Comparative functional genomics of the fission yeasts.</title>
        <authorList>
            <person name="Rhind N."/>
            <person name="Chen Z."/>
            <person name="Yassour M."/>
            <person name="Thompson D.A."/>
            <person name="Haas B.J."/>
            <person name="Habib N."/>
            <person name="Wapinski I."/>
            <person name="Roy S."/>
            <person name="Lin M.F."/>
            <person name="Heiman D.I."/>
            <person name="Young S.K."/>
            <person name="Furuya K."/>
            <person name="Guo Y."/>
            <person name="Pidoux A."/>
            <person name="Chen H.M."/>
            <person name="Robbertse B."/>
            <person name="Goldberg J.M."/>
            <person name="Aoki K."/>
            <person name="Bayne E.H."/>
            <person name="Berlin A.M."/>
            <person name="Desjardins C.A."/>
            <person name="Dobbs E."/>
            <person name="Dukaj L."/>
            <person name="Fan L."/>
            <person name="FitzGerald M.G."/>
            <person name="French C."/>
            <person name="Gujja S."/>
            <person name="Hansen K."/>
            <person name="Keifenheim D."/>
            <person name="Levin J.Z."/>
            <person name="Mosher R.A."/>
            <person name="Mueller C.A."/>
            <person name="Pfiffner J."/>
            <person name="Priest M."/>
            <person name="Russ C."/>
            <person name="Smialowska A."/>
            <person name="Swoboda P."/>
            <person name="Sykes S.M."/>
            <person name="Vaughn M."/>
            <person name="Vengrova S."/>
            <person name="Yoder R."/>
            <person name="Zeng Q."/>
            <person name="Allshire R."/>
            <person name="Baulcombe D."/>
            <person name="Birren B.W."/>
            <person name="Brown W."/>
            <person name="Ekwall K."/>
            <person name="Kellis M."/>
            <person name="Leatherwood J."/>
            <person name="Levin H."/>
            <person name="Margalit H."/>
            <person name="Martienssen R."/>
            <person name="Nieduszynski C.A."/>
            <person name="Spatafora J.W."/>
            <person name="Friedman N."/>
            <person name="Dalgaard J.Z."/>
            <person name="Baumann P."/>
            <person name="Niki H."/>
            <person name="Regev A."/>
            <person name="Nusbaum C."/>
        </authorList>
    </citation>
    <scope>NUCLEOTIDE SEQUENCE [LARGE SCALE GENOMIC DNA]</scope>
    <source>
        <strain evidence="9">yFS275 / FY16936</strain>
    </source>
</reference>
<name>B6K4Z0_SCHJY</name>
<dbReference type="GO" id="GO:0140472">
    <property type="term" value="C:cell cortex of non-growing cell tip"/>
    <property type="evidence" value="ECO:0007669"/>
    <property type="project" value="EnsemblFungi"/>
</dbReference>
<evidence type="ECO:0000259" key="6">
    <source>
        <dbReference type="PROSITE" id="PS50219"/>
    </source>
</evidence>
<dbReference type="GO" id="GO:0005085">
    <property type="term" value="F:guanyl-nucleotide exchange factor activity"/>
    <property type="evidence" value="ECO:0000318"/>
    <property type="project" value="GO_Central"/>
</dbReference>
<dbReference type="Pfam" id="PF15405">
    <property type="entry name" value="PH_5"/>
    <property type="match status" value="1"/>
</dbReference>
<dbReference type="SUPFAM" id="SSF50729">
    <property type="entry name" value="PH domain-like"/>
    <property type="match status" value="1"/>
</dbReference>
<keyword evidence="9" id="KW-1185">Reference proteome</keyword>
<evidence type="ECO:0000259" key="4">
    <source>
        <dbReference type="PROSITE" id="PS50003"/>
    </source>
</evidence>
<dbReference type="JaponicusDB" id="SJAG_03705">
    <property type="gene designation" value="rgf1"/>
</dbReference>
<dbReference type="OMA" id="FAHVNDI"/>
<keyword evidence="1" id="KW-0597">Phosphoprotein</keyword>
<dbReference type="GO" id="GO:0071944">
    <property type="term" value="C:cell periphery"/>
    <property type="evidence" value="ECO:0000318"/>
    <property type="project" value="GO_Central"/>
</dbReference>
<dbReference type="CDD" id="cd04435">
    <property type="entry name" value="DEP_fRom2"/>
    <property type="match status" value="1"/>
</dbReference>
<feature type="domain" description="DH" evidence="5">
    <location>
        <begin position="576"/>
        <end position="763"/>
    </location>
</feature>
<evidence type="ECO:0000313" key="8">
    <source>
        <dbReference type="JaponicusDB" id="SJAG_03705"/>
    </source>
</evidence>
<dbReference type="InterPro" id="IPR000591">
    <property type="entry name" value="DEP_dom"/>
</dbReference>
<dbReference type="GO" id="GO:1903338">
    <property type="term" value="P:regulation of cell wall organization or biogenesis"/>
    <property type="evidence" value="ECO:0000318"/>
    <property type="project" value="GO_Central"/>
</dbReference>
<evidence type="ECO:0000256" key="1">
    <source>
        <dbReference type="ARBA" id="ARBA00022553"/>
    </source>
</evidence>
<dbReference type="OrthoDB" id="2272012at2759"/>
<dbReference type="GO" id="GO:0005634">
    <property type="term" value="C:nucleus"/>
    <property type="evidence" value="ECO:0007669"/>
    <property type="project" value="EnsemblFungi"/>
</dbReference>
<dbReference type="STRING" id="402676.B6K4Z0"/>
<accession>B6K4Z0</accession>
<feature type="region of interest" description="Disordered" evidence="3">
    <location>
        <begin position="30"/>
        <end position="49"/>
    </location>
</feature>
<dbReference type="Pfam" id="PF00610">
    <property type="entry name" value="DEP"/>
    <property type="match status" value="1"/>
</dbReference>
<dbReference type="GO" id="GO:0005737">
    <property type="term" value="C:cytoplasm"/>
    <property type="evidence" value="ECO:0000318"/>
    <property type="project" value="GO_Central"/>
</dbReference>
<feature type="region of interest" description="Disordered" evidence="3">
    <location>
        <begin position="321"/>
        <end position="363"/>
    </location>
</feature>
<dbReference type="GeneID" id="7052221"/>
<dbReference type="PANTHER" id="PTHR46572">
    <property type="entry name" value="RHO1 GDP-GTP EXCHANGE PROTEIN 1-RELATED"/>
    <property type="match status" value="1"/>
</dbReference>
<evidence type="ECO:0000313" key="9">
    <source>
        <dbReference type="Proteomes" id="UP000001744"/>
    </source>
</evidence>
<dbReference type="GO" id="GO:0090334">
    <property type="term" value="P:regulation of cell wall (1-&gt;3)-beta-D-glucan biosynthetic process"/>
    <property type="evidence" value="ECO:0007669"/>
    <property type="project" value="EnsemblFungi"/>
</dbReference>
<dbReference type="Pfam" id="PF00621">
    <property type="entry name" value="RhoGEF"/>
    <property type="match status" value="1"/>
</dbReference>
<dbReference type="HOGENOM" id="CLU_001251_2_1_1"/>
<dbReference type="SMART" id="SM00325">
    <property type="entry name" value="RhoGEF"/>
    <property type="match status" value="1"/>
</dbReference>
<evidence type="ECO:0000256" key="2">
    <source>
        <dbReference type="ARBA" id="ARBA00022658"/>
    </source>
</evidence>
<dbReference type="Gene3D" id="1.20.900.10">
    <property type="entry name" value="Dbl homology (DH) domain"/>
    <property type="match status" value="1"/>
</dbReference>
<dbReference type="GO" id="GO:0032153">
    <property type="term" value="C:cell division site"/>
    <property type="evidence" value="ECO:0000318"/>
    <property type="project" value="GO_Central"/>
</dbReference>
<feature type="compositionally biased region" description="Low complexity" evidence="3">
    <location>
        <begin position="330"/>
        <end position="343"/>
    </location>
</feature>
<dbReference type="SMART" id="SM00233">
    <property type="entry name" value="PH"/>
    <property type="match status" value="1"/>
</dbReference>
<dbReference type="SUPFAM" id="SSF46785">
    <property type="entry name" value="Winged helix' DNA-binding domain"/>
    <property type="match status" value="1"/>
</dbReference>